<keyword evidence="1" id="KW-1133">Transmembrane helix</keyword>
<feature type="transmembrane region" description="Helical" evidence="1">
    <location>
        <begin position="265"/>
        <end position="283"/>
    </location>
</feature>
<organism evidence="2 3">
    <name type="scientific">Paramagnetospirillum kuznetsovii</name>
    <dbReference type="NCBI Taxonomy" id="2053833"/>
    <lineage>
        <taxon>Bacteria</taxon>
        <taxon>Pseudomonadati</taxon>
        <taxon>Pseudomonadota</taxon>
        <taxon>Alphaproteobacteria</taxon>
        <taxon>Rhodospirillales</taxon>
        <taxon>Magnetospirillaceae</taxon>
        <taxon>Paramagnetospirillum</taxon>
    </lineage>
</organism>
<dbReference type="RefSeq" id="WP_112144629.1">
    <property type="nucleotide sequence ID" value="NZ_PGTO01000007.1"/>
</dbReference>
<feature type="transmembrane region" description="Helical" evidence="1">
    <location>
        <begin position="228"/>
        <end position="253"/>
    </location>
</feature>
<evidence type="ECO:0000313" key="2">
    <source>
        <dbReference type="EMBL" id="RAU21845.1"/>
    </source>
</evidence>
<feature type="transmembrane region" description="Helical" evidence="1">
    <location>
        <begin position="503"/>
        <end position="524"/>
    </location>
</feature>
<feature type="transmembrane region" description="Helical" evidence="1">
    <location>
        <begin position="169"/>
        <end position="188"/>
    </location>
</feature>
<dbReference type="AlphaFoldDB" id="A0A364NY62"/>
<feature type="transmembrane region" description="Helical" evidence="1">
    <location>
        <begin position="118"/>
        <end position="139"/>
    </location>
</feature>
<keyword evidence="3" id="KW-1185">Reference proteome</keyword>
<keyword evidence="1" id="KW-0812">Transmembrane</keyword>
<sequence length="591" mass="64278">MSFHDRGFLAGAVGLAALAAVLFVASTFWPVEEALGLGTGGGGRIAATCVLLSLIAWLSDMARRNAIASLAPCLVTAWRWLNGDWRVSALLSIPALYVWVLTTRVIPGLPWVAPDTGTYLGFAVYRTLLYPLLLRLIAITTESPQALHLPQLAAGLAVTVLFAESYQRLVRNALASVLVGLFLLFNWPLLNRSLYLLADYPFYVLFTAALCVKFGIMRDPRPFRLVVLALLLALAVAIRPVGIALLAFVPVLLLLRPWLWRRVTVYLIAPLMAALLGIAAVNARVLDYFALENFGGFGASANAMLILRADTPTTVPVLRDALLARAEPYRTAFVTARTAQDRYSVIAEATDSLLDIALEEARRFGRAERRIEPTDSSRHRLFVGALNETSPLNRTIGNVVPIQDDFEWRWLDRQLGEIGRQARLHNPLGLAIQVLTNLRFAPQGFLPFERIPETFTAFRAFSLDHQDLGMGTVVIAPARDDVPLVSVAGFNVVASAMGAADRLFSFPLAILMSAGFVCGAAITIRARRRAIPEDMSGLVGLVAVALAYSLAVCYGQIPLGRLMIVCAAPMAALLTVPILLPGWACQELKDA</sequence>
<dbReference type="EMBL" id="PGTO01000007">
    <property type="protein sequence ID" value="RAU21845.1"/>
    <property type="molecule type" value="Genomic_DNA"/>
</dbReference>
<reference evidence="2 3" key="1">
    <citation type="submission" date="2017-11" db="EMBL/GenBank/DDBJ databases">
        <title>Draft genome sequence of magnetotactic bacterium Magnetospirillum kuznetsovii LBB-42.</title>
        <authorList>
            <person name="Grouzdev D.S."/>
            <person name="Rysina M.S."/>
            <person name="Baslerov R.V."/>
            <person name="Koziaeva V."/>
        </authorList>
    </citation>
    <scope>NUCLEOTIDE SEQUENCE [LARGE SCALE GENOMIC DNA]</scope>
    <source>
        <strain evidence="2 3">LBB-42</strain>
    </source>
</reference>
<gene>
    <name evidence="2" type="ORF">CU669_11100</name>
</gene>
<feature type="transmembrane region" description="Helical" evidence="1">
    <location>
        <begin position="200"/>
        <end position="216"/>
    </location>
</feature>
<feature type="transmembrane region" description="Helical" evidence="1">
    <location>
        <begin position="87"/>
        <end position="106"/>
    </location>
</feature>
<comment type="caution">
    <text evidence="2">The sequence shown here is derived from an EMBL/GenBank/DDBJ whole genome shotgun (WGS) entry which is preliminary data.</text>
</comment>
<feature type="transmembrane region" description="Helical" evidence="1">
    <location>
        <begin position="562"/>
        <end position="584"/>
    </location>
</feature>
<dbReference type="OrthoDB" id="7330109at2"/>
<evidence type="ECO:0000256" key="1">
    <source>
        <dbReference type="SAM" id="Phobius"/>
    </source>
</evidence>
<protein>
    <recommendedName>
        <fullName evidence="4">Glycosyltransferase RgtA/B/C/D-like domain-containing protein</fullName>
    </recommendedName>
</protein>
<accession>A0A364NY62</accession>
<evidence type="ECO:0000313" key="3">
    <source>
        <dbReference type="Proteomes" id="UP000251075"/>
    </source>
</evidence>
<evidence type="ECO:0008006" key="4">
    <source>
        <dbReference type="Google" id="ProtNLM"/>
    </source>
</evidence>
<feature type="transmembrane region" description="Helical" evidence="1">
    <location>
        <begin position="536"/>
        <end position="555"/>
    </location>
</feature>
<feature type="transmembrane region" description="Helical" evidence="1">
    <location>
        <begin position="41"/>
        <end position="58"/>
    </location>
</feature>
<proteinExistence type="predicted"/>
<dbReference type="Proteomes" id="UP000251075">
    <property type="component" value="Unassembled WGS sequence"/>
</dbReference>
<keyword evidence="1" id="KW-0472">Membrane</keyword>
<feature type="transmembrane region" description="Helical" evidence="1">
    <location>
        <begin position="7"/>
        <end position="29"/>
    </location>
</feature>
<name>A0A364NY62_9PROT</name>